<proteinExistence type="predicted"/>
<dbReference type="RefSeq" id="WP_034546062.1">
    <property type="nucleotide sequence ID" value="NZ_FSRN01000001.1"/>
</dbReference>
<feature type="domain" description="Gfo/Idh/MocA-like oxidoreductase N-terminal" evidence="1">
    <location>
        <begin position="1"/>
        <end position="120"/>
    </location>
</feature>
<dbReference type="InterPro" id="IPR048477">
    <property type="entry name" value="YceM-like_C"/>
</dbReference>
<keyword evidence="4" id="KW-1185">Reference proteome</keyword>
<dbReference type="PANTHER" id="PTHR43708">
    <property type="entry name" value="CONSERVED EXPRESSED OXIDOREDUCTASE (EUROFUNG)"/>
    <property type="match status" value="1"/>
</dbReference>
<feature type="domain" description="YceM-like C-terminal" evidence="2">
    <location>
        <begin position="126"/>
        <end position="240"/>
    </location>
</feature>
<dbReference type="InterPro" id="IPR000683">
    <property type="entry name" value="Gfo/Idh/MocA-like_OxRdtase_N"/>
</dbReference>
<dbReference type="GO" id="GO:0000166">
    <property type="term" value="F:nucleotide binding"/>
    <property type="evidence" value="ECO:0007669"/>
    <property type="project" value="InterPro"/>
</dbReference>
<sequence length="306" mass="34669">MKIGIIGLGNISQKAYLPVMMAIDKEIDWHLFTRDQEKLTKIGKKYRIKNLYSSIEGLLSSGIEAVFIHTATHTHEALIRQCIEKGIHVYVDKPISENIDEVKALMDLANEKNVLLITGFNRRFAPMIQKVKEVPNKNMILIQKTKPNSLGNVKYAIYDLFIHVVDTAIFLLDEPVIKTHFNIKEENGDLKTCVLHLTTEHTECIATMNYVSGANAESVEVQSLTGTHRVMNLTDYEVETAGQKQVFTFGDWEQTLEKRGFAPLIRSAIDGFQSKENPVSMGSSLESHRICQLIVDEYEQKNSNDK</sequence>
<evidence type="ECO:0000313" key="4">
    <source>
        <dbReference type="Proteomes" id="UP000184758"/>
    </source>
</evidence>
<accession>A0A1N6HZ05</accession>
<protein>
    <submittedName>
        <fullName evidence="3">Virulence factor</fullName>
    </submittedName>
</protein>
<dbReference type="eggNOG" id="COG0673">
    <property type="taxonomic scope" value="Bacteria"/>
</dbReference>
<dbReference type="Pfam" id="PF01408">
    <property type="entry name" value="GFO_IDH_MocA"/>
    <property type="match status" value="1"/>
</dbReference>
<organism evidence="3 4">
    <name type="scientific">Carnobacterium alterfunditum</name>
    <dbReference type="NCBI Taxonomy" id="28230"/>
    <lineage>
        <taxon>Bacteria</taxon>
        <taxon>Bacillati</taxon>
        <taxon>Bacillota</taxon>
        <taxon>Bacilli</taxon>
        <taxon>Lactobacillales</taxon>
        <taxon>Carnobacteriaceae</taxon>
        <taxon>Carnobacterium</taxon>
    </lineage>
</organism>
<dbReference type="InterPro" id="IPR036291">
    <property type="entry name" value="NAD(P)-bd_dom_sf"/>
</dbReference>
<dbReference type="SUPFAM" id="SSF51735">
    <property type="entry name" value="NAD(P)-binding Rossmann-fold domains"/>
    <property type="match status" value="1"/>
</dbReference>
<dbReference type="AlphaFoldDB" id="A0A1N6HZ05"/>
<dbReference type="STRING" id="28230.SAMN05878443_2187"/>
<evidence type="ECO:0000259" key="2">
    <source>
        <dbReference type="Pfam" id="PF21378"/>
    </source>
</evidence>
<dbReference type="Proteomes" id="UP000184758">
    <property type="component" value="Unassembled WGS sequence"/>
</dbReference>
<dbReference type="SUPFAM" id="SSF55347">
    <property type="entry name" value="Glyceraldehyde-3-phosphate dehydrogenase-like, C-terminal domain"/>
    <property type="match status" value="1"/>
</dbReference>
<dbReference type="PANTHER" id="PTHR43708:SF4">
    <property type="entry name" value="OXIDOREDUCTASE YCEM-RELATED"/>
    <property type="match status" value="1"/>
</dbReference>
<dbReference type="Pfam" id="PF21378">
    <property type="entry name" value="YceM-like_C"/>
    <property type="match status" value="1"/>
</dbReference>
<evidence type="ECO:0000259" key="1">
    <source>
        <dbReference type="Pfam" id="PF01408"/>
    </source>
</evidence>
<dbReference type="Gene3D" id="3.40.50.720">
    <property type="entry name" value="NAD(P)-binding Rossmann-like Domain"/>
    <property type="match status" value="1"/>
</dbReference>
<evidence type="ECO:0000313" key="3">
    <source>
        <dbReference type="EMBL" id="SIO25033.1"/>
    </source>
</evidence>
<dbReference type="Gene3D" id="3.30.360.10">
    <property type="entry name" value="Dihydrodipicolinate Reductase, domain 2"/>
    <property type="match status" value="1"/>
</dbReference>
<gene>
    <name evidence="3" type="ORF">SAMN05878443_2187</name>
</gene>
<name>A0A1N6HZ05_9LACT</name>
<reference evidence="4" key="1">
    <citation type="submission" date="2016-11" db="EMBL/GenBank/DDBJ databases">
        <authorList>
            <person name="Varghese N."/>
            <person name="Submissions S."/>
        </authorList>
    </citation>
    <scope>NUCLEOTIDE SEQUENCE [LARGE SCALE GENOMIC DNA]</scope>
    <source>
        <strain evidence="4">313</strain>
    </source>
</reference>
<dbReference type="InterPro" id="IPR051317">
    <property type="entry name" value="Gfo/Idh/MocA_oxidoreduct"/>
</dbReference>
<dbReference type="EMBL" id="FSRN01000001">
    <property type="protein sequence ID" value="SIO25033.1"/>
    <property type="molecule type" value="Genomic_DNA"/>
</dbReference>